<sequence>MSAMIEQAVDAVVDMRAYAAGTAPATDWFAGRKAPAFADNAAQVSAVSLRGEGRVEGLAADEFVLVLEGQLEIESDARTLTVLPDNGVVLPVGSNFGWRASDDLLAIVYTAPAQGPGSETTPVAIDLDADMTPSGPPAAENLLGPVPSCRNHTDYLSANSEFVCGIWDSTPYHRRQIPYRQVELMLLLEGEVSFSNDKGSVTFRKGDVCMFVRGDGCAWLSEQYVKKIYATQRPVS</sequence>
<dbReference type="EMBL" id="CP060035">
    <property type="protein sequence ID" value="QOT70669.1"/>
    <property type="molecule type" value="Genomic_DNA"/>
</dbReference>
<reference evidence="3" key="1">
    <citation type="submission" date="2020-08" db="EMBL/GenBank/DDBJ databases">
        <title>Complete genome sequence of Sphingobium barthaii strain KK22, a high-molecular-weight polycyclic aromatic hydrocarbon-degrading soil bacterium.</title>
        <authorList>
            <person name="Mori J.F."/>
            <person name="Kanaly R.A."/>
        </authorList>
    </citation>
    <scope>NUCLEOTIDE SEQUENCE [LARGE SCALE GENOMIC DNA]</scope>
    <source>
        <strain evidence="3">KK22</strain>
    </source>
</reference>
<proteinExistence type="predicted"/>
<name>A0A7M2GF66_SPHSA</name>
<protein>
    <submittedName>
        <fullName evidence="2">DUF861 domain-containing protein</fullName>
    </submittedName>
</protein>
<dbReference type="InterPro" id="IPR014710">
    <property type="entry name" value="RmlC-like_jellyroll"/>
</dbReference>
<evidence type="ECO:0000259" key="1">
    <source>
        <dbReference type="Pfam" id="PF05899"/>
    </source>
</evidence>
<dbReference type="AlphaFoldDB" id="A0A7M2GF66"/>
<dbReference type="InterPro" id="IPR008579">
    <property type="entry name" value="UGlyAH_Cupin_dom"/>
</dbReference>
<dbReference type="KEGG" id="sbar:H5V43_11035"/>
<evidence type="ECO:0000313" key="3">
    <source>
        <dbReference type="Proteomes" id="UP000593663"/>
    </source>
</evidence>
<dbReference type="Pfam" id="PF05899">
    <property type="entry name" value="Cupin_3"/>
    <property type="match status" value="1"/>
</dbReference>
<organism evidence="2 3">
    <name type="scientific">Sphingobium fuliginis (strain ATCC 27551)</name>
    <dbReference type="NCBI Taxonomy" id="336203"/>
    <lineage>
        <taxon>Bacteria</taxon>
        <taxon>Pseudomonadati</taxon>
        <taxon>Pseudomonadota</taxon>
        <taxon>Alphaproteobacteria</taxon>
        <taxon>Sphingomonadales</taxon>
        <taxon>Sphingomonadaceae</taxon>
        <taxon>Sphingobium</taxon>
    </lineage>
</organism>
<gene>
    <name evidence="2" type="ORF">H5V43_11035</name>
</gene>
<dbReference type="Proteomes" id="UP000593663">
    <property type="component" value="Chromosome 1"/>
</dbReference>
<accession>A0A7M2GF66</accession>
<dbReference type="SUPFAM" id="SSF51182">
    <property type="entry name" value="RmlC-like cupins"/>
    <property type="match status" value="2"/>
</dbReference>
<dbReference type="PANTHER" id="PTHR40943:SF1">
    <property type="entry name" value="CYTOPLASMIC PROTEIN"/>
    <property type="match status" value="1"/>
</dbReference>
<evidence type="ECO:0000313" key="2">
    <source>
        <dbReference type="EMBL" id="QOT70669.1"/>
    </source>
</evidence>
<dbReference type="PANTHER" id="PTHR40943">
    <property type="entry name" value="CYTOPLASMIC PROTEIN-RELATED"/>
    <property type="match status" value="1"/>
</dbReference>
<feature type="domain" description="(S)-ureidoglycine aminohydrolase cupin" evidence="1">
    <location>
        <begin position="157"/>
        <end position="229"/>
    </location>
</feature>
<dbReference type="InterPro" id="IPR011051">
    <property type="entry name" value="RmlC_Cupin_sf"/>
</dbReference>
<dbReference type="Gene3D" id="2.60.120.10">
    <property type="entry name" value="Jelly Rolls"/>
    <property type="match status" value="2"/>
</dbReference>